<dbReference type="EMBL" id="JSVC01000018">
    <property type="protein sequence ID" value="KIC93664.1"/>
    <property type="molecule type" value="Genomic_DNA"/>
</dbReference>
<reference evidence="1 2" key="1">
    <citation type="submission" date="2014-11" db="EMBL/GenBank/DDBJ databases">
        <title>Genome sequence of Flavihumibacter solisilvae 3-3.</title>
        <authorList>
            <person name="Zhou G."/>
            <person name="Li M."/>
            <person name="Wang G."/>
        </authorList>
    </citation>
    <scope>NUCLEOTIDE SEQUENCE [LARGE SCALE GENOMIC DNA]</scope>
    <source>
        <strain evidence="1 2">3-3</strain>
    </source>
</reference>
<name>A0A0C1ITA3_9BACT</name>
<keyword evidence="2" id="KW-1185">Reference proteome</keyword>
<sequence>MVKTTIIGPFFAFPGAKRTDMKRWMMAVAIIAAMGFAQGTNAQSMGSSYKTALGVKFWPGAVTVKHFIKDNRALEGLGYFWDHGFRFTGLYEFHGDFSGAPGLKWYAGPGFHAGVYNENWHRHHHNGNHDHDEDDHFEEGRGSFGLDGVVGLDYKFKGAPINMSLDLQPYVEFVDHPYMDLWGGVAVRFTF</sequence>
<evidence type="ECO:0008006" key="3">
    <source>
        <dbReference type="Google" id="ProtNLM"/>
    </source>
</evidence>
<gene>
    <name evidence="1" type="ORF">OI18_16010</name>
</gene>
<dbReference type="AlphaFoldDB" id="A0A0C1ITA3"/>
<evidence type="ECO:0000313" key="2">
    <source>
        <dbReference type="Proteomes" id="UP000031408"/>
    </source>
</evidence>
<organism evidence="1 2">
    <name type="scientific">Flavihumibacter solisilvae</name>
    <dbReference type="NCBI Taxonomy" id="1349421"/>
    <lineage>
        <taxon>Bacteria</taxon>
        <taxon>Pseudomonadati</taxon>
        <taxon>Bacteroidota</taxon>
        <taxon>Chitinophagia</taxon>
        <taxon>Chitinophagales</taxon>
        <taxon>Chitinophagaceae</taxon>
        <taxon>Flavihumibacter</taxon>
    </lineage>
</organism>
<evidence type="ECO:0000313" key="1">
    <source>
        <dbReference type="EMBL" id="KIC93664.1"/>
    </source>
</evidence>
<comment type="caution">
    <text evidence="1">The sequence shown here is derived from an EMBL/GenBank/DDBJ whole genome shotgun (WGS) entry which is preliminary data.</text>
</comment>
<dbReference type="Proteomes" id="UP000031408">
    <property type="component" value="Unassembled WGS sequence"/>
</dbReference>
<accession>A0A0C1ITA3</accession>
<proteinExistence type="predicted"/>
<dbReference type="STRING" id="1349421.OI18_16010"/>
<protein>
    <recommendedName>
        <fullName evidence="3">DUF3575 domain-containing protein</fullName>
    </recommendedName>
</protein>